<comment type="similarity">
    <text evidence="7">Belongs to the binding-protein-dependent transport system permease family.</text>
</comment>
<dbReference type="PANTHER" id="PTHR43744">
    <property type="entry name" value="ABC TRANSPORTER PERMEASE PROTEIN MG189-RELATED-RELATED"/>
    <property type="match status" value="1"/>
</dbReference>
<evidence type="ECO:0000313" key="10">
    <source>
        <dbReference type="Proteomes" id="UP000626844"/>
    </source>
</evidence>
<evidence type="ECO:0000313" key="9">
    <source>
        <dbReference type="EMBL" id="MBD1382479.1"/>
    </source>
</evidence>
<dbReference type="EMBL" id="JACXAI010000032">
    <property type="protein sequence ID" value="MBD1382479.1"/>
    <property type="molecule type" value="Genomic_DNA"/>
</dbReference>
<evidence type="ECO:0000256" key="4">
    <source>
        <dbReference type="ARBA" id="ARBA00022692"/>
    </source>
</evidence>
<evidence type="ECO:0000259" key="8">
    <source>
        <dbReference type="PROSITE" id="PS50928"/>
    </source>
</evidence>
<evidence type="ECO:0000256" key="2">
    <source>
        <dbReference type="ARBA" id="ARBA00022448"/>
    </source>
</evidence>
<dbReference type="AlphaFoldDB" id="A0A926NIS9"/>
<keyword evidence="5 7" id="KW-1133">Transmembrane helix</keyword>
<dbReference type="InterPro" id="IPR000515">
    <property type="entry name" value="MetI-like"/>
</dbReference>
<feature type="transmembrane region" description="Helical" evidence="7">
    <location>
        <begin position="190"/>
        <end position="207"/>
    </location>
</feature>
<evidence type="ECO:0000256" key="6">
    <source>
        <dbReference type="ARBA" id="ARBA00023136"/>
    </source>
</evidence>
<evidence type="ECO:0000256" key="7">
    <source>
        <dbReference type="RuleBase" id="RU363032"/>
    </source>
</evidence>
<keyword evidence="3" id="KW-1003">Cell membrane</keyword>
<feature type="domain" description="ABC transmembrane type-1" evidence="8">
    <location>
        <begin position="70"/>
        <end position="262"/>
    </location>
</feature>
<name>A0A926NIS9_9BACI</name>
<dbReference type="Proteomes" id="UP000626844">
    <property type="component" value="Unassembled WGS sequence"/>
</dbReference>
<dbReference type="InterPro" id="IPR035906">
    <property type="entry name" value="MetI-like_sf"/>
</dbReference>
<organism evidence="9 10">
    <name type="scientific">Metabacillus arenae</name>
    <dbReference type="NCBI Taxonomy" id="2771434"/>
    <lineage>
        <taxon>Bacteria</taxon>
        <taxon>Bacillati</taxon>
        <taxon>Bacillota</taxon>
        <taxon>Bacilli</taxon>
        <taxon>Bacillales</taxon>
        <taxon>Bacillaceae</taxon>
        <taxon>Metabacillus</taxon>
    </lineage>
</organism>
<dbReference type="SUPFAM" id="SSF161098">
    <property type="entry name" value="MetI-like"/>
    <property type="match status" value="1"/>
</dbReference>
<dbReference type="GO" id="GO:0055085">
    <property type="term" value="P:transmembrane transport"/>
    <property type="evidence" value="ECO:0007669"/>
    <property type="project" value="InterPro"/>
</dbReference>
<comment type="subcellular location">
    <subcellularLocation>
        <location evidence="1 7">Cell membrane</location>
        <topology evidence="1 7">Multi-pass membrane protein</topology>
    </subcellularLocation>
</comment>
<comment type="caution">
    <text evidence="9">The sequence shown here is derived from an EMBL/GenBank/DDBJ whole genome shotgun (WGS) entry which is preliminary data.</text>
</comment>
<gene>
    <name evidence="9" type="ORF">IC621_19945</name>
</gene>
<dbReference type="PANTHER" id="PTHR43744:SF6">
    <property type="entry name" value="ABC TRANSPORTER PERMEASE PROTEIN YESQ-RELATED"/>
    <property type="match status" value="1"/>
</dbReference>
<accession>A0A926NIS9</accession>
<keyword evidence="10" id="KW-1185">Reference proteome</keyword>
<dbReference type="PROSITE" id="PS50928">
    <property type="entry name" value="ABC_TM1"/>
    <property type="match status" value="1"/>
</dbReference>
<feature type="transmembrane region" description="Helical" evidence="7">
    <location>
        <begin position="7"/>
        <end position="25"/>
    </location>
</feature>
<keyword evidence="6 7" id="KW-0472">Membrane</keyword>
<dbReference type="Pfam" id="PF00528">
    <property type="entry name" value="BPD_transp_1"/>
    <property type="match status" value="1"/>
</dbReference>
<evidence type="ECO:0000256" key="1">
    <source>
        <dbReference type="ARBA" id="ARBA00004651"/>
    </source>
</evidence>
<feature type="transmembrane region" description="Helical" evidence="7">
    <location>
        <begin position="105"/>
        <end position="127"/>
    </location>
</feature>
<feature type="transmembrane region" description="Helical" evidence="7">
    <location>
        <begin position="139"/>
        <end position="158"/>
    </location>
</feature>
<dbReference type="GO" id="GO:0005886">
    <property type="term" value="C:plasma membrane"/>
    <property type="evidence" value="ECO:0007669"/>
    <property type="project" value="UniProtKB-SubCell"/>
</dbReference>
<keyword evidence="4 7" id="KW-0812">Transmembrane</keyword>
<evidence type="ECO:0000256" key="5">
    <source>
        <dbReference type="ARBA" id="ARBA00022989"/>
    </source>
</evidence>
<dbReference type="Gene3D" id="1.10.3720.10">
    <property type="entry name" value="MetI-like"/>
    <property type="match status" value="1"/>
</dbReference>
<feature type="transmembrane region" description="Helical" evidence="7">
    <location>
        <begin position="239"/>
        <end position="262"/>
    </location>
</feature>
<evidence type="ECO:0000256" key="3">
    <source>
        <dbReference type="ARBA" id="ARBA00022475"/>
    </source>
</evidence>
<dbReference type="RefSeq" id="WP_191160722.1">
    <property type="nucleotide sequence ID" value="NZ_JACXAI010000032.1"/>
</dbReference>
<sequence>MKKRQKVILYSFLTLFSLVMFYPFLHMLSATFKSNEEIFSGIGLIPNEFSFSGFINGWAGMGDNTFGVFLMNSFKLVIPTVIFTIISSVVVAYGFARFNFPLKKLLFTIMLATLMLPQAVVIVPRYLLFNKLGWLDTYLPFYMPAIFATFPFFTYMLIQFIRGIPKELDEAATLDGCNSFTILTRIHLPLLKPAMFSVGIFQFIWVWNDFFNPLIYINSVDKYPLALGLRLFMDAEGSIVWNEVMAMSIVTIIPCVLLFFFAQRYFVEGISSSGLKG</sequence>
<proteinExistence type="inferred from homology"/>
<keyword evidence="2 7" id="KW-0813">Transport</keyword>
<protein>
    <submittedName>
        <fullName evidence="9">Carbohydrate ABC transporter permease</fullName>
    </submittedName>
</protein>
<dbReference type="CDD" id="cd06261">
    <property type="entry name" value="TM_PBP2"/>
    <property type="match status" value="1"/>
</dbReference>
<reference evidence="9" key="1">
    <citation type="submission" date="2020-09" db="EMBL/GenBank/DDBJ databases">
        <title>A novel bacterium of genus Bacillus, isolated from South China Sea.</title>
        <authorList>
            <person name="Huang H."/>
            <person name="Mo K."/>
            <person name="Hu Y."/>
        </authorList>
    </citation>
    <scope>NUCLEOTIDE SEQUENCE</scope>
    <source>
        <strain evidence="9">IB182487</strain>
    </source>
</reference>
<feature type="transmembrane region" description="Helical" evidence="7">
    <location>
        <begin position="76"/>
        <end position="96"/>
    </location>
</feature>